<evidence type="ECO:0000256" key="1">
    <source>
        <dbReference type="SAM" id="MobiDB-lite"/>
    </source>
</evidence>
<gene>
    <name evidence="3" type="ORF">N8I77_001075</name>
</gene>
<proteinExistence type="predicted"/>
<evidence type="ECO:0000256" key="2">
    <source>
        <dbReference type="SAM" id="Phobius"/>
    </source>
</evidence>
<keyword evidence="2" id="KW-0472">Membrane</keyword>
<feature type="region of interest" description="Disordered" evidence="1">
    <location>
        <begin position="126"/>
        <end position="165"/>
    </location>
</feature>
<evidence type="ECO:0000313" key="3">
    <source>
        <dbReference type="EMBL" id="KAK2614229.1"/>
    </source>
</evidence>
<feature type="transmembrane region" description="Helical" evidence="2">
    <location>
        <begin position="172"/>
        <end position="197"/>
    </location>
</feature>
<keyword evidence="2" id="KW-1133">Transmembrane helix</keyword>
<accession>A0AAD9SR43</accession>
<protein>
    <submittedName>
        <fullName evidence="3">Uncharacterized protein</fullName>
    </submittedName>
</protein>
<dbReference type="AlphaFoldDB" id="A0AAD9SR43"/>
<name>A0AAD9SR43_PHOAM</name>
<feature type="compositionally biased region" description="Low complexity" evidence="1">
    <location>
        <begin position="319"/>
        <end position="335"/>
    </location>
</feature>
<comment type="caution">
    <text evidence="3">The sequence shown here is derived from an EMBL/GenBank/DDBJ whole genome shotgun (WGS) entry which is preliminary data.</text>
</comment>
<reference evidence="3" key="1">
    <citation type="submission" date="2023-06" db="EMBL/GenBank/DDBJ databases">
        <authorList>
            <person name="Noh H."/>
        </authorList>
    </citation>
    <scope>NUCLEOTIDE SEQUENCE</scope>
    <source>
        <strain evidence="3">DUCC20226</strain>
    </source>
</reference>
<evidence type="ECO:0000313" key="4">
    <source>
        <dbReference type="Proteomes" id="UP001265746"/>
    </source>
</evidence>
<sequence length="335" mass="34618">MARATVQTIALDVKLYRDDVVPNPSAGSGTPGTAAPGSSLDVIAAVLMSQISQEGCLSNRRSHLMTPATEFIISAPFHKRQSDCPILFPVDCGDGSCCGVGATCIQSGGNTKCGLSGGTVGVPAVPGATTPSATTVPSTLSTTSRSTSTTSSTTQASAATQSPQASLGSAQVAGIAIGSSIGGILFILFIISTLMWYHRRKLPKPDGDERFNPATDSVREIFDGPGNQGSQSQTVSMYDPAAWRENYSASSPRELEGRPSLQSPRRVASEAWLRGSVVSVSSPVSTNFSQGTVSHKSSASWQDGMVMRGDLAPAPAPPYARRASARASPIAELPA</sequence>
<dbReference type="EMBL" id="JAUJFL010000001">
    <property type="protein sequence ID" value="KAK2614229.1"/>
    <property type="molecule type" value="Genomic_DNA"/>
</dbReference>
<organism evidence="3 4">
    <name type="scientific">Phomopsis amygdali</name>
    <name type="common">Fusicoccum amygdali</name>
    <dbReference type="NCBI Taxonomy" id="1214568"/>
    <lineage>
        <taxon>Eukaryota</taxon>
        <taxon>Fungi</taxon>
        <taxon>Dikarya</taxon>
        <taxon>Ascomycota</taxon>
        <taxon>Pezizomycotina</taxon>
        <taxon>Sordariomycetes</taxon>
        <taxon>Sordariomycetidae</taxon>
        <taxon>Diaporthales</taxon>
        <taxon>Diaporthaceae</taxon>
        <taxon>Diaporthe</taxon>
    </lineage>
</organism>
<feature type="region of interest" description="Disordered" evidence="1">
    <location>
        <begin position="309"/>
        <end position="335"/>
    </location>
</feature>
<keyword evidence="2" id="KW-0812">Transmembrane</keyword>
<keyword evidence="4" id="KW-1185">Reference proteome</keyword>
<dbReference type="Proteomes" id="UP001265746">
    <property type="component" value="Unassembled WGS sequence"/>
</dbReference>